<keyword evidence="3" id="KW-1185">Reference proteome</keyword>
<organism evidence="2 3">
    <name type="scientific">Caldifermentibacillus hisashii</name>
    <dbReference type="NCBI Taxonomy" id="996558"/>
    <lineage>
        <taxon>Bacteria</taxon>
        <taxon>Bacillati</taxon>
        <taxon>Bacillota</taxon>
        <taxon>Bacilli</taxon>
        <taxon>Bacillales</taxon>
        <taxon>Bacillaceae</taxon>
        <taxon>Caldifermentibacillus</taxon>
    </lineage>
</organism>
<accession>A0ABU9K594</accession>
<reference evidence="2 3" key="1">
    <citation type="submission" date="2024-03" db="EMBL/GenBank/DDBJ databases">
        <title>Bacilli Hybrid Assemblies.</title>
        <authorList>
            <person name="Kovac J."/>
        </authorList>
    </citation>
    <scope>NUCLEOTIDE SEQUENCE [LARGE SCALE GENOMIC DNA]</scope>
    <source>
        <strain evidence="2 3">FSL M8-0022</strain>
    </source>
</reference>
<proteinExistence type="predicted"/>
<sequence>MVFDLIDIINAFCSGITLVVAIFAFFENQKGFAFFNGLLSVLNAVLVFV</sequence>
<dbReference type="RefSeq" id="WP_342021111.1">
    <property type="nucleotide sequence ID" value="NZ_JBBYAK010000002.1"/>
</dbReference>
<name>A0ABU9K594_9BACI</name>
<dbReference type="Proteomes" id="UP001459714">
    <property type="component" value="Unassembled WGS sequence"/>
</dbReference>
<comment type="caution">
    <text evidence="2">The sequence shown here is derived from an EMBL/GenBank/DDBJ whole genome shotgun (WGS) entry which is preliminary data.</text>
</comment>
<evidence type="ECO:0000313" key="3">
    <source>
        <dbReference type="Proteomes" id="UP001459714"/>
    </source>
</evidence>
<evidence type="ECO:0000313" key="2">
    <source>
        <dbReference type="EMBL" id="MEL3959476.1"/>
    </source>
</evidence>
<feature type="transmembrane region" description="Helical" evidence="1">
    <location>
        <begin position="7"/>
        <end position="26"/>
    </location>
</feature>
<keyword evidence="1" id="KW-0472">Membrane</keyword>
<feature type="transmembrane region" description="Helical" evidence="1">
    <location>
        <begin position="32"/>
        <end position="48"/>
    </location>
</feature>
<evidence type="ECO:0000256" key="1">
    <source>
        <dbReference type="SAM" id="Phobius"/>
    </source>
</evidence>
<gene>
    <name evidence="2" type="ORF">NST17_20200</name>
</gene>
<keyword evidence="1" id="KW-0812">Transmembrane</keyword>
<protein>
    <submittedName>
        <fullName evidence="2">Uncharacterized protein</fullName>
    </submittedName>
</protein>
<keyword evidence="1" id="KW-1133">Transmembrane helix</keyword>
<dbReference type="EMBL" id="JBBYAK010000002">
    <property type="protein sequence ID" value="MEL3959476.1"/>
    <property type="molecule type" value="Genomic_DNA"/>
</dbReference>